<dbReference type="PANTHER" id="PTHR28399">
    <property type="entry name" value="BARTTIN"/>
    <property type="match status" value="1"/>
</dbReference>
<dbReference type="InParanoid" id="A0A663FLG4"/>
<dbReference type="InterPro" id="IPR029181">
    <property type="entry name" value="Barttin"/>
</dbReference>
<reference evidence="3" key="2">
    <citation type="submission" date="2025-09" db="UniProtKB">
        <authorList>
            <consortium name="Ensembl"/>
        </authorList>
    </citation>
    <scope>IDENTIFICATION</scope>
</reference>
<dbReference type="GO" id="GO:0006821">
    <property type="term" value="P:chloride transport"/>
    <property type="evidence" value="ECO:0007669"/>
    <property type="project" value="InterPro"/>
</dbReference>
<feature type="region of interest" description="Disordered" evidence="1">
    <location>
        <begin position="113"/>
        <end position="144"/>
    </location>
</feature>
<sequence>MAEEKTFRYGFIMLGFFLVMTGMFIMSVEKPQIYITFCALGVLLVAVGITWSMCRCYPKVGSILPLCTSGGSRAQPGLGGFGIKLVLVSPTQPPAPNQPLPCTHRGRGLGGLPGLQRRGCRGHGGGQGPGSPPPPPPSTALTSQSPWQRALLVRQGGHASLPRETELAEKAFFQGEGGCGVDLGTAGWPSTAWLRPEMWGGAWDPRTRELLGPPGPAGSPGTGVRLTPAPPKAELSPGEEGDVTLSLCWGLKDGAPSVLSLGVGPGTPPPGLRDTHDPAGDKVLRVGCAGFIQSLTDFPLKTHFQASHPTMLRKDQNPN</sequence>
<evidence type="ECO:0000313" key="4">
    <source>
        <dbReference type="Proteomes" id="UP000472275"/>
    </source>
</evidence>
<keyword evidence="4" id="KW-1185">Reference proteome</keyword>
<dbReference type="GeneTree" id="ENSGT01060000249130"/>
<dbReference type="Proteomes" id="UP000472275">
    <property type="component" value="Chromosome 12"/>
</dbReference>
<dbReference type="AlphaFoldDB" id="A0A663FLG4"/>
<feature type="transmembrane region" description="Helical" evidence="2">
    <location>
        <begin position="6"/>
        <end position="26"/>
    </location>
</feature>
<keyword evidence="2" id="KW-0812">Transmembrane</keyword>
<proteinExistence type="predicted"/>
<protein>
    <recommendedName>
        <fullName evidence="5">Barttin CLCNK type accessory subunit beta</fullName>
    </recommendedName>
</protein>
<feature type="transmembrane region" description="Helical" evidence="2">
    <location>
        <begin position="33"/>
        <end position="53"/>
    </location>
</feature>
<dbReference type="GO" id="GO:0017081">
    <property type="term" value="F:chloride channel regulator activity"/>
    <property type="evidence" value="ECO:0007669"/>
    <property type="project" value="TreeGrafter"/>
</dbReference>
<name>A0A663FLG4_AQUCH</name>
<evidence type="ECO:0000256" key="2">
    <source>
        <dbReference type="SAM" id="Phobius"/>
    </source>
</evidence>
<feature type="region of interest" description="Disordered" evidence="1">
    <location>
        <begin position="208"/>
        <end position="239"/>
    </location>
</feature>
<keyword evidence="2" id="KW-0472">Membrane</keyword>
<keyword evidence="2" id="KW-1133">Transmembrane helix</keyword>
<organism evidence="3 4">
    <name type="scientific">Aquila chrysaetos chrysaetos</name>
    <dbReference type="NCBI Taxonomy" id="223781"/>
    <lineage>
        <taxon>Eukaryota</taxon>
        <taxon>Metazoa</taxon>
        <taxon>Chordata</taxon>
        <taxon>Craniata</taxon>
        <taxon>Vertebrata</taxon>
        <taxon>Euteleostomi</taxon>
        <taxon>Archelosauria</taxon>
        <taxon>Archosauria</taxon>
        <taxon>Dinosauria</taxon>
        <taxon>Saurischia</taxon>
        <taxon>Theropoda</taxon>
        <taxon>Coelurosauria</taxon>
        <taxon>Aves</taxon>
        <taxon>Neognathae</taxon>
        <taxon>Neoaves</taxon>
        <taxon>Telluraves</taxon>
        <taxon>Accipitrimorphae</taxon>
        <taxon>Accipitriformes</taxon>
        <taxon>Accipitridae</taxon>
        <taxon>Accipitrinae</taxon>
        <taxon>Aquila</taxon>
    </lineage>
</organism>
<evidence type="ECO:0008006" key="5">
    <source>
        <dbReference type="Google" id="ProtNLM"/>
    </source>
</evidence>
<dbReference type="GO" id="GO:0016323">
    <property type="term" value="C:basolateral plasma membrane"/>
    <property type="evidence" value="ECO:0007669"/>
    <property type="project" value="TreeGrafter"/>
</dbReference>
<evidence type="ECO:0000256" key="1">
    <source>
        <dbReference type="SAM" id="MobiDB-lite"/>
    </source>
</evidence>
<accession>A0A663FLG4</accession>
<dbReference type="Pfam" id="PF15462">
    <property type="entry name" value="Barttin"/>
    <property type="match status" value="1"/>
</dbReference>
<dbReference type="Ensembl" id="ENSACCT00020025811.1">
    <property type="protein sequence ID" value="ENSACCP00020024702.1"/>
    <property type="gene ID" value="ENSACCG00020016923.1"/>
</dbReference>
<dbReference type="PANTHER" id="PTHR28399:SF1">
    <property type="entry name" value="BARTTIN"/>
    <property type="match status" value="1"/>
</dbReference>
<reference evidence="3" key="1">
    <citation type="submission" date="2025-08" db="UniProtKB">
        <authorList>
            <consortium name="Ensembl"/>
        </authorList>
    </citation>
    <scope>IDENTIFICATION</scope>
</reference>
<evidence type="ECO:0000313" key="3">
    <source>
        <dbReference type="Ensembl" id="ENSACCP00020024702.1"/>
    </source>
</evidence>